<dbReference type="HOGENOM" id="CLU_2730431_0_0_2"/>
<gene>
    <name evidence="1" type="ordered locus">Memar_1736</name>
</gene>
<organism evidence="1 2">
    <name type="scientific">Methanoculleus marisnigri (strain ATCC 35101 / DSM 1498 / JR1)</name>
    <dbReference type="NCBI Taxonomy" id="368407"/>
    <lineage>
        <taxon>Archaea</taxon>
        <taxon>Methanobacteriati</taxon>
        <taxon>Methanobacteriota</taxon>
        <taxon>Stenosarchaea group</taxon>
        <taxon>Methanomicrobia</taxon>
        <taxon>Methanomicrobiales</taxon>
        <taxon>Methanomicrobiaceae</taxon>
        <taxon>Methanoculleus</taxon>
    </lineage>
</organism>
<dbReference type="EMBL" id="CP000562">
    <property type="protein sequence ID" value="ABN57663.1"/>
    <property type="molecule type" value="Genomic_DNA"/>
</dbReference>
<sequence>MSIAFIYVQDSKENSQDPSNITVVSNYNTYNVNNSYCTVQRSTTGCDRCDCLSINALKEFLKGKQIVHVIP</sequence>
<keyword evidence="2" id="KW-1185">Reference proteome</keyword>
<name>A3CWB3_METMJ</name>
<reference evidence="1 2" key="1">
    <citation type="journal article" date="2009" name="Stand. Genomic Sci.">
        <title>Complete genome sequence of Methanoculleus marisnigri Romesser et al. 1981 type strain JR1.</title>
        <authorList>
            <person name="Anderson I.J."/>
            <person name="Sieprawska-Lupa M."/>
            <person name="Lapidus A."/>
            <person name="Nolan M."/>
            <person name="Copeland A."/>
            <person name="Glavina Del Rio T."/>
            <person name="Tice H."/>
            <person name="Dalin E."/>
            <person name="Barry K."/>
            <person name="Saunders E."/>
            <person name="Han C."/>
            <person name="Brettin T."/>
            <person name="Detter J.C."/>
            <person name="Bruce D."/>
            <person name="Mikhailova N."/>
            <person name="Pitluck S."/>
            <person name="Hauser L."/>
            <person name="Land M."/>
            <person name="Lucas S."/>
            <person name="Richardson P."/>
            <person name="Whitman W.B."/>
            <person name="Kyrpides N.C."/>
        </authorList>
    </citation>
    <scope>NUCLEOTIDE SEQUENCE [LARGE SCALE GENOMIC DNA]</scope>
    <source>
        <strain evidence="2">ATCC 35101 / DSM 1498 / JR1</strain>
    </source>
</reference>
<dbReference type="AlphaFoldDB" id="A3CWB3"/>
<proteinExistence type="predicted"/>
<dbReference type="Proteomes" id="UP000002146">
    <property type="component" value="Chromosome"/>
</dbReference>
<evidence type="ECO:0000313" key="1">
    <source>
        <dbReference type="EMBL" id="ABN57663.1"/>
    </source>
</evidence>
<dbReference type="KEGG" id="mem:Memar_1736"/>
<accession>A3CWB3</accession>
<protein>
    <submittedName>
        <fullName evidence="1">Uncharacterized protein</fullName>
    </submittedName>
</protein>
<evidence type="ECO:0000313" key="2">
    <source>
        <dbReference type="Proteomes" id="UP000002146"/>
    </source>
</evidence>